<dbReference type="EMBL" id="CM000784">
    <property type="protein sequence ID" value="AQK96624.1"/>
    <property type="molecule type" value="Genomic_DNA"/>
</dbReference>
<dbReference type="SUPFAM" id="SSF48371">
    <property type="entry name" value="ARM repeat"/>
    <property type="match status" value="1"/>
</dbReference>
<dbReference type="EMBL" id="CM000784">
    <property type="protein sequence ID" value="AQK96593.1"/>
    <property type="molecule type" value="Genomic_DNA"/>
</dbReference>
<evidence type="ECO:0000259" key="2">
    <source>
        <dbReference type="PROSITE" id="PS50011"/>
    </source>
</evidence>
<dbReference type="Pfam" id="PF00069">
    <property type="entry name" value="Pkinase"/>
    <property type="match status" value="1"/>
</dbReference>
<protein>
    <submittedName>
        <fullName evidence="3">ARM repeat superfamily protein</fullName>
    </submittedName>
</protein>
<dbReference type="InterPro" id="IPR000719">
    <property type="entry name" value="Prot_kinase_dom"/>
</dbReference>
<dbReference type="GO" id="GO:0004672">
    <property type="term" value="F:protein kinase activity"/>
    <property type="evidence" value="ECO:0007669"/>
    <property type="project" value="InterPro"/>
</dbReference>
<dbReference type="InterPro" id="IPR016024">
    <property type="entry name" value="ARM-type_fold"/>
</dbReference>
<dbReference type="InParanoid" id="A0A1D6FZ40"/>
<dbReference type="Gene3D" id="1.10.510.10">
    <property type="entry name" value="Transferase(Phosphotransferase) domain 1"/>
    <property type="match status" value="1"/>
</dbReference>
<dbReference type="PANTHER" id="PTHR12984">
    <property type="entry name" value="SCY1-RELATED S/T PROTEIN KINASE-LIKE"/>
    <property type="match status" value="1"/>
</dbReference>
<dbReference type="FunCoup" id="A0A1D6FZ40">
    <property type="interactions" value="1961"/>
</dbReference>
<dbReference type="Gene3D" id="1.25.10.10">
    <property type="entry name" value="Leucine-rich Repeat Variant"/>
    <property type="match status" value="2"/>
</dbReference>
<dbReference type="PROSITE" id="PS50011">
    <property type="entry name" value="PROTEIN_KINASE_DOM"/>
    <property type="match status" value="1"/>
</dbReference>
<feature type="region of interest" description="Disordered" evidence="1">
    <location>
        <begin position="697"/>
        <end position="770"/>
    </location>
</feature>
<feature type="region of interest" description="Disordered" evidence="1">
    <location>
        <begin position="820"/>
        <end position="853"/>
    </location>
</feature>
<feature type="compositionally biased region" description="Polar residues" evidence="1">
    <location>
        <begin position="970"/>
        <end position="980"/>
    </location>
</feature>
<organism evidence="3">
    <name type="scientific">Zea mays</name>
    <name type="common">Maize</name>
    <dbReference type="NCBI Taxonomy" id="4577"/>
    <lineage>
        <taxon>Eukaryota</taxon>
        <taxon>Viridiplantae</taxon>
        <taxon>Streptophyta</taxon>
        <taxon>Embryophyta</taxon>
        <taxon>Tracheophyta</taxon>
        <taxon>Spermatophyta</taxon>
        <taxon>Magnoliopsida</taxon>
        <taxon>Liliopsida</taxon>
        <taxon>Poales</taxon>
        <taxon>Poaceae</taxon>
        <taxon>PACMAD clade</taxon>
        <taxon>Panicoideae</taxon>
        <taxon>Andropogonodae</taxon>
        <taxon>Andropogoneae</taxon>
        <taxon>Tripsacinae</taxon>
        <taxon>Zea</taxon>
    </lineage>
</organism>
<dbReference type="PaxDb" id="4577-GRMZM2G059893_P01"/>
<evidence type="ECO:0000313" key="3">
    <source>
        <dbReference type="EMBL" id="AQK96595.1"/>
    </source>
</evidence>
<dbReference type="InterPro" id="IPR051177">
    <property type="entry name" value="CIK-Related_Protein"/>
</dbReference>
<dbReference type="ExpressionAtlas" id="A0A1D6FZ40">
    <property type="expression patterns" value="baseline and differential"/>
</dbReference>
<reference evidence="3" key="1">
    <citation type="submission" date="2015-12" db="EMBL/GenBank/DDBJ databases">
        <title>Update maize B73 reference genome by single molecule sequencing technologies.</title>
        <authorList>
            <consortium name="Maize Genome Sequencing Project"/>
            <person name="Ware D."/>
        </authorList>
    </citation>
    <scope>NUCLEOTIDE SEQUENCE</scope>
    <source>
        <tissue evidence="3">Seedling</tissue>
    </source>
</reference>
<feature type="compositionally biased region" description="Polar residues" evidence="1">
    <location>
        <begin position="831"/>
        <end position="852"/>
    </location>
</feature>
<feature type="region of interest" description="Disordered" evidence="1">
    <location>
        <begin position="948"/>
        <end position="1030"/>
    </location>
</feature>
<sequence length="1030" mass="110357">MALNMKTLTQALAKASAVIEKTVSTTVQEVTGPRPLQDYELLDQAGSGGPGLAWRIYTARPRDGAPSAPYPVVSVWVLDKRALAEARARAGMSKAAEDAFLDLVRADAARLVRLRHPGVLHVVQALDETKAAMAMATEPVFASVANALGCLDNVGKVPKEVKGMEMGLLEIKHGLLQVAETLDFLHNNAHLAHRAISPETVFITSNGSWKLGGFGFALSVDQAAVGLSLTSSQLFHYSDYDVEDTALPLQPSLNYTAPELVQSRDSKVGSACDMFSFGCLAYNLVARRPLLDCHNNVKMYMNALTYLTSEAFSNIPSDLVLDLQRMLSMDALSRPSAMAFTGSSFFRDDTRLRALRFLDHLLERDNMQKTEFLKALSDMWKDFDSRVLRYKVLPPLCAELRNMVMQPMILPMVLTIAESQGEERCTRSGYGAWKVAVGRGGGGLRLLLGGGWWLYLGPLGRAGAPPWVVSLSWGEVGTAPGPCVPVAASSCSPADVWEWSVDGQDWDGRTDKGDFELATLPALVPVFASASGETLLLLVKHADLIINKATQEHLISHVLPMLVRAYDDNDPRLQEEVLRRTVPLSRQLDTKVRVNALRCLGDLVPSLDKEGIMGILETVRRCTAVDHTAPTLMCTLGVANAIYKQCGVEFAAEYVIPLIFPLLTAHQLNVQQFAKYMLFVKDITSKIEEKRGVTVTDNGNTEVKSSPSLANGIHSEPMSGQIPVAKSSPAWDEDWGPTKKSGVPSLSVDSSAQTKQPSVDPFDFGTQTKQSTTLPFDLSTQAKQPPSVSHVTAATIPPAQPQPSLQSLAASSGPKISGSCVPVDIEWPPRRSSSSNFNAPLSISKDNGSGRLSSDGVDDIDPFADWPPIPSNVNSISATEHWPSINQNISGFSSGNIVFGGSGNSVGQTKSNQMSWSNTSNLMGTNSTGSYLNQGSAALGFGNPNGGLSTGLSNPSSSSTGLSMMLPKSDSGSLSTSVNNAAHGLLRLAPPPSTSVGRGRGRNQGQSALSRASRPHANSASGQQPILDLL</sequence>
<gene>
    <name evidence="3" type="ORF">ZEAMMB73_Zm00001d011351</name>
</gene>
<dbReference type="EMBL" id="CM000784">
    <property type="protein sequence ID" value="AQK96596.1"/>
    <property type="molecule type" value="Genomic_DNA"/>
</dbReference>
<dbReference type="InterPro" id="IPR011989">
    <property type="entry name" value="ARM-like"/>
</dbReference>
<dbReference type="IntAct" id="A0A1D6FZ40">
    <property type="interactions" value="2"/>
</dbReference>
<feature type="compositionally biased region" description="Low complexity" evidence="1">
    <location>
        <begin position="950"/>
        <end position="967"/>
    </location>
</feature>
<dbReference type="STRING" id="4577.A0A1D6FZ40"/>
<dbReference type="GO" id="GO:0005524">
    <property type="term" value="F:ATP binding"/>
    <property type="evidence" value="ECO:0007669"/>
    <property type="project" value="InterPro"/>
</dbReference>
<feature type="compositionally biased region" description="Polar residues" evidence="1">
    <location>
        <begin position="1003"/>
        <end position="1024"/>
    </location>
</feature>
<proteinExistence type="predicted"/>
<dbReference type="CDD" id="cd14011">
    <property type="entry name" value="PK_SCY1_like"/>
    <property type="match status" value="1"/>
</dbReference>
<evidence type="ECO:0000256" key="1">
    <source>
        <dbReference type="SAM" id="MobiDB-lite"/>
    </source>
</evidence>
<dbReference type="InterPro" id="IPR011009">
    <property type="entry name" value="Kinase-like_dom_sf"/>
</dbReference>
<feature type="compositionally biased region" description="Polar residues" evidence="1">
    <location>
        <begin position="747"/>
        <end position="757"/>
    </location>
</feature>
<accession>A0A1D6FZ40</accession>
<dbReference type="EMBL" id="CM000784">
    <property type="protein sequence ID" value="AQK96595.1"/>
    <property type="molecule type" value="Genomic_DNA"/>
</dbReference>
<feature type="compositionally biased region" description="Polar residues" evidence="1">
    <location>
        <begin position="697"/>
        <end position="709"/>
    </location>
</feature>
<dbReference type="EMBL" id="CM000784">
    <property type="protein sequence ID" value="AQK96591.1"/>
    <property type="molecule type" value="Genomic_DNA"/>
</dbReference>
<feature type="domain" description="Protein kinase" evidence="2">
    <location>
        <begin position="39"/>
        <end position="346"/>
    </location>
</feature>
<dbReference type="SMART" id="SM00220">
    <property type="entry name" value="S_TKc"/>
    <property type="match status" value="1"/>
</dbReference>
<dbReference type="SUPFAM" id="SSF56112">
    <property type="entry name" value="Protein kinase-like (PK-like)"/>
    <property type="match status" value="1"/>
</dbReference>
<name>A0A1D6FZ40_MAIZE</name>
<dbReference type="AlphaFoldDB" id="A0A1D6FZ40"/>
<dbReference type="PANTHER" id="PTHR12984:SF6">
    <property type="entry name" value="SCY1-LIKE PROTEIN 2"/>
    <property type="match status" value="1"/>
</dbReference>